<feature type="transmembrane region" description="Helical" evidence="6">
    <location>
        <begin position="177"/>
        <end position="194"/>
    </location>
</feature>
<evidence type="ECO:0000256" key="5">
    <source>
        <dbReference type="ARBA" id="ARBA00023136"/>
    </source>
</evidence>
<dbReference type="PANTHER" id="PTHR23513">
    <property type="entry name" value="INTEGRAL MEMBRANE EFFLUX PROTEIN-RELATED"/>
    <property type="match status" value="1"/>
</dbReference>
<keyword evidence="5 6" id="KW-0472">Membrane</keyword>
<dbReference type="Gene3D" id="1.20.1250.20">
    <property type="entry name" value="MFS general substrate transporter like domains"/>
    <property type="match status" value="1"/>
</dbReference>
<dbReference type="Proteomes" id="UP000050554">
    <property type="component" value="Unassembled WGS sequence"/>
</dbReference>
<protein>
    <submittedName>
        <fullName evidence="7">Major facilitator superfamily protein</fullName>
    </submittedName>
</protein>
<keyword evidence="4 6" id="KW-1133">Transmembrane helix</keyword>
<feature type="transmembrane region" description="Helical" evidence="6">
    <location>
        <begin position="57"/>
        <end position="75"/>
    </location>
</feature>
<feature type="transmembrane region" description="Helical" evidence="6">
    <location>
        <begin position="82"/>
        <end position="103"/>
    </location>
</feature>
<name>A0A0P9YLV2_PSESI</name>
<reference evidence="7 8" key="1">
    <citation type="submission" date="2015-09" db="EMBL/GenBank/DDBJ databases">
        <title>Genome announcement of multiple Pseudomonas syringae strains.</title>
        <authorList>
            <person name="Thakur S."/>
            <person name="Wang P.W."/>
            <person name="Gong Y."/>
            <person name="Weir B.S."/>
            <person name="Guttman D.S."/>
        </authorList>
    </citation>
    <scope>NUCLEOTIDE SEQUENCE [LARGE SCALE GENOMIC DNA]</scope>
    <source>
        <strain evidence="7 8">ICMP3882</strain>
    </source>
</reference>
<feature type="transmembrane region" description="Helical" evidence="6">
    <location>
        <begin position="326"/>
        <end position="342"/>
    </location>
</feature>
<feature type="transmembrane region" description="Helical" evidence="6">
    <location>
        <begin position="302"/>
        <end position="320"/>
    </location>
</feature>
<comment type="subcellular location">
    <subcellularLocation>
        <location evidence="1">Cell membrane</location>
        <topology evidence="1">Multi-pass membrane protein</topology>
    </subcellularLocation>
</comment>
<dbReference type="PATRIC" id="fig|55398.3.peg.2296"/>
<dbReference type="GO" id="GO:0005886">
    <property type="term" value="C:plasma membrane"/>
    <property type="evidence" value="ECO:0007669"/>
    <property type="project" value="UniProtKB-SubCell"/>
</dbReference>
<feature type="transmembrane region" description="Helical" evidence="6">
    <location>
        <begin position="363"/>
        <end position="384"/>
    </location>
</feature>
<feature type="transmembrane region" description="Helical" evidence="6">
    <location>
        <begin position="273"/>
        <end position="290"/>
    </location>
</feature>
<comment type="caution">
    <text evidence="7">The sequence shown here is derived from an EMBL/GenBank/DDBJ whole genome shotgun (WGS) entry which is preliminary data.</text>
</comment>
<gene>
    <name evidence="7" type="ORF">ALO47_01830</name>
</gene>
<proteinExistence type="predicted"/>
<organism evidence="7 8">
    <name type="scientific">Pseudomonas syringae pv. ribicola</name>
    <dbReference type="NCBI Taxonomy" id="55398"/>
    <lineage>
        <taxon>Bacteria</taxon>
        <taxon>Pseudomonadati</taxon>
        <taxon>Pseudomonadota</taxon>
        <taxon>Gammaproteobacteria</taxon>
        <taxon>Pseudomonadales</taxon>
        <taxon>Pseudomonadaceae</taxon>
        <taxon>Pseudomonas</taxon>
    </lineage>
</organism>
<feature type="transmembrane region" description="Helical" evidence="6">
    <location>
        <begin position="149"/>
        <end position="171"/>
    </location>
</feature>
<dbReference type="EMBL" id="LJRF01000116">
    <property type="protein sequence ID" value="KPY46828.1"/>
    <property type="molecule type" value="Genomic_DNA"/>
</dbReference>
<dbReference type="InterPro" id="IPR036259">
    <property type="entry name" value="MFS_trans_sf"/>
</dbReference>
<keyword evidence="2" id="KW-1003">Cell membrane</keyword>
<evidence type="ECO:0000256" key="2">
    <source>
        <dbReference type="ARBA" id="ARBA00022475"/>
    </source>
</evidence>
<evidence type="ECO:0000256" key="4">
    <source>
        <dbReference type="ARBA" id="ARBA00022989"/>
    </source>
</evidence>
<evidence type="ECO:0000256" key="6">
    <source>
        <dbReference type="SAM" id="Phobius"/>
    </source>
</evidence>
<dbReference type="GO" id="GO:0022857">
    <property type="term" value="F:transmembrane transporter activity"/>
    <property type="evidence" value="ECO:0007669"/>
    <property type="project" value="InterPro"/>
</dbReference>
<feature type="transmembrane region" description="Helical" evidence="6">
    <location>
        <begin position="17"/>
        <end position="37"/>
    </location>
</feature>
<dbReference type="PANTHER" id="PTHR23513:SF11">
    <property type="entry name" value="STAPHYLOFERRIN A TRANSPORTER"/>
    <property type="match status" value="1"/>
</dbReference>
<evidence type="ECO:0000256" key="3">
    <source>
        <dbReference type="ARBA" id="ARBA00022692"/>
    </source>
</evidence>
<keyword evidence="3 6" id="KW-0812">Transmembrane</keyword>
<dbReference type="SUPFAM" id="SSF103473">
    <property type="entry name" value="MFS general substrate transporter"/>
    <property type="match status" value="1"/>
</dbReference>
<dbReference type="Pfam" id="PF07690">
    <property type="entry name" value="MFS_1"/>
    <property type="match status" value="1"/>
</dbReference>
<feature type="transmembrane region" description="Helical" evidence="6">
    <location>
        <begin position="390"/>
        <end position="408"/>
    </location>
</feature>
<accession>A0A0P9YLV2</accession>
<evidence type="ECO:0000313" key="7">
    <source>
        <dbReference type="EMBL" id="KPY46828.1"/>
    </source>
</evidence>
<evidence type="ECO:0000313" key="8">
    <source>
        <dbReference type="Proteomes" id="UP000050554"/>
    </source>
</evidence>
<evidence type="ECO:0000256" key="1">
    <source>
        <dbReference type="ARBA" id="ARBA00004651"/>
    </source>
</evidence>
<feature type="transmembrane region" description="Helical" evidence="6">
    <location>
        <begin position="109"/>
        <end position="137"/>
    </location>
</feature>
<feature type="transmembrane region" description="Helical" evidence="6">
    <location>
        <begin position="240"/>
        <end position="261"/>
    </location>
</feature>
<dbReference type="InterPro" id="IPR011701">
    <property type="entry name" value="MFS"/>
</dbReference>
<sequence>MEEIVVRAHLNLEKKRVLLFVSVGVFIALSEAIYDLVFANLAYSITGKASSVTTTYAFGYMAEIAVTLVGAGFIDRFNKWRLFIGTQIVNVCVFAIAIYFLSVHDASVGWIWVFAFCVDLMHQYARLIMFALVPFLFVRDEILHVNGILATMNGVARSVGPAIGSMAILLIGLPMSLTVSIAFMVLGLLLAVTLKSRCHENSVDEIQDVSTFKERFHESFTGASRAAITLLKSTQWRSFIGSYAACVLVIGVLSLLWIPFLRDYHLFTPVQTGYLYAVGTLGAIAGGLTTKRFSAISRLPSMIFSAHFIMLLGVIMALMIKSSLVFVGLGMFIFQFGATLYFRTTSSAIQLSVPKEVIGSWYGAIDFLSRFAGLGGILLVGWSYDNVGAYWVYSIVLSMLVISSLNWLPNRKIIWLQNSSS</sequence>
<dbReference type="AlphaFoldDB" id="A0A0P9YLV2"/>